<dbReference type="PROSITE" id="PS50846">
    <property type="entry name" value="HMA_2"/>
    <property type="match status" value="1"/>
</dbReference>
<protein>
    <submittedName>
        <fullName evidence="3">Heavy-metal-associated domain-containing protein</fullName>
    </submittedName>
</protein>
<dbReference type="EMBL" id="JAZIBG010000028">
    <property type="protein sequence ID" value="MEF7615150.1"/>
    <property type="molecule type" value="Genomic_DNA"/>
</dbReference>
<evidence type="ECO:0000259" key="2">
    <source>
        <dbReference type="PROSITE" id="PS50846"/>
    </source>
</evidence>
<gene>
    <name evidence="3" type="ORF">V4F39_14610</name>
</gene>
<evidence type="ECO:0000256" key="1">
    <source>
        <dbReference type="ARBA" id="ARBA00022723"/>
    </source>
</evidence>
<name>A0AAW9QD82_9BURK</name>
<keyword evidence="1" id="KW-0479">Metal-binding</keyword>
<dbReference type="Proteomes" id="UP001336250">
    <property type="component" value="Unassembled WGS sequence"/>
</dbReference>
<dbReference type="PROSITE" id="PS01047">
    <property type="entry name" value="HMA_1"/>
    <property type="match status" value="1"/>
</dbReference>
<keyword evidence="4" id="KW-1185">Reference proteome</keyword>
<sequence>MIAFHVEDMSCGHCVAAITQAVQAVAPGAQVNVDLAAHRVEVASAEVDSSVLRAAIEEAGYSPQPL</sequence>
<dbReference type="GO" id="GO:0046872">
    <property type="term" value="F:metal ion binding"/>
    <property type="evidence" value="ECO:0007669"/>
    <property type="project" value="UniProtKB-KW"/>
</dbReference>
<organism evidence="3 4">
    <name type="scientific">Aquincola agrisoli</name>
    <dbReference type="NCBI Taxonomy" id="3119538"/>
    <lineage>
        <taxon>Bacteria</taxon>
        <taxon>Pseudomonadati</taxon>
        <taxon>Pseudomonadota</taxon>
        <taxon>Betaproteobacteria</taxon>
        <taxon>Burkholderiales</taxon>
        <taxon>Sphaerotilaceae</taxon>
        <taxon>Aquincola</taxon>
    </lineage>
</organism>
<dbReference type="InterPro" id="IPR006121">
    <property type="entry name" value="HMA_dom"/>
</dbReference>
<proteinExistence type="predicted"/>
<dbReference type="InterPro" id="IPR017969">
    <property type="entry name" value="Heavy-metal-associated_CS"/>
</dbReference>
<comment type="caution">
    <text evidence="3">The sequence shown here is derived from an EMBL/GenBank/DDBJ whole genome shotgun (WGS) entry which is preliminary data.</text>
</comment>
<dbReference type="SUPFAM" id="SSF55008">
    <property type="entry name" value="HMA, heavy metal-associated domain"/>
    <property type="match status" value="1"/>
</dbReference>
<dbReference type="RefSeq" id="WP_332290271.1">
    <property type="nucleotide sequence ID" value="NZ_JAZIBG010000028.1"/>
</dbReference>
<reference evidence="3 4" key="1">
    <citation type="submission" date="2024-02" db="EMBL/GenBank/DDBJ databases">
        <title>Genome sequence of Aquincola sp. MAHUQ-54.</title>
        <authorList>
            <person name="Huq M.A."/>
        </authorList>
    </citation>
    <scope>NUCLEOTIDE SEQUENCE [LARGE SCALE GENOMIC DNA]</scope>
    <source>
        <strain evidence="3 4">MAHUQ-54</strain>
    </source>
</reference>
<dbReference type="AlphaFoldDB" id="A0AAW9QD82"/>
<feature type="domain" description="HMA" evidence="2">
    <location>
        <begin position="1"/>
        <end position="64"/>
    </location>
</feature>
<dbReference type="Gene3D" id="3.30.70.100">
    <property type="match status" value="1"/>
</dbReference>
<dbReference type="Pfam" id="PF00403">
    <property type="entry name" value="HMA"/>
    <property type="match status" value="1"/>
</dbReference>
<evidence type="ECO:0000313" key="4">
    <source>
        <dbReference type="Proteomes" id="UP001336250"/>
    </source>
</evidence>
<evidence type="ECO:0000313" key="3">
    <source>
        <dbReference type="EMBL" id="MEF7615150.1"/>
    </source>
</evidence>
<dbReference type="InterPro" id="IPR036163">
    <property type="entry name" value="HMA_dom_sf"/>
</dbReference>
<dbReference type="CDD" id="cd00371">
    <property type="entry name" value="HMA"/>
    <property type="match status" value="1"/>
</dbReference>
<accession>A0AAW9QD82</accession>